<protein>
    <recommendedName>
        <fullName evidence="3">C2H2-type domain-containing protein</fullName>
    </recommendedName>
</protein>
<dbReference type="PANTHER" id="PTHR46869:SF6">
    <property type="entry name" value="C2H2-TYPE DOMAIN-CONTAINING PROTEIN"/>
    <property type="match status" value="1"/>
</dbReference>
<sequence length="449" mass="50635">MEEDRQLMITNLPSSAEIEDKEKVGGSEADTGTGTINTNYGLRENPKKTWRISDSTSEDTFLTLTTERFCKECGKGFHSWKALFGHMKCHSSKEKVSNSLVEDQDSDNDATAPSRRRRSKRRRTSYMAGANTNPSTFSLSEVEQEQEEVAMSLIMLSRDLSPWSGVNFVVDFSHINSAYFQPSSSVETKIEKMKKPMLICSSEIAKVINQSEKKLKCELDYVSALENSEGKRVNGTESNLSKSTITNKYSSIKTKFFNSELKSTSLENCVDKPSEAAEFIKNTHKRGKFECTTCNIIFHSYQALGGHRASHKRNKNCFVSKNESNENNIDPTTRSMFMKNSDIENPVEAEMDACFDIEVADTDTVTESKKSKVHECPICFKIFQSGQALGGHKRSHIASSSESTKNFRKVVVLEEPDQEIREFLDLNLPATTEEETSTSYADSNRPWCW</sequence>
<organism evidence="4 5">
    <name type="scientific">Lupinus luteus</name>
    <name type="common">European yellow lupine</name>
    <dbReference type="NCBI Taxonomy" id="3873"/>
    <lineage>
        <taxon>Eukaryota</taxon>
        <taxon>Viridiplantae</taxon>
        <taxon>Streptophyta</taxon>
        <taxon>Embryophyta</taxon>
        <taxon>Tracheophyta</taxon>
        <taxon>Spermatophyta</taxon>
        <taxon>Magnoliopsida</taxon>
        <taxon>eudicotyledons</taxon>
        <taxon>Gunneridae</taxon>
        <taxon>Pentapetalae</taxon>
        <taxon>rosids</taxon>
        <taxon>fabids</taxon>
        <taxon>Fabales</taxon>
        <taxon>Fabaceae</taxon>
        <taxon>Papilionoideae</taxon>
        <taxon>50 kb inversion clade</taxon>
        <taxon>genistoids sensu lato</taxon>
        <taxon>core genistoids</taxon>
        <taxon>Genisteae</taxon>
        <taxon>Lupinus</taxon>
    </lineage>
</organism>
<feature type="domain" description="C2H2-type" evidence="3">
    <location>
        <begin position="68"/>
        <end position="95"/>
    </location>
</feature>
<feature type="compositionally biased region" description="Basic residues" evidence="2">
    <location>
        <begin position="114"/>
        <end position="124"/>
    </location>
</feature>
<dbReference type="EMBL" id="CAXHTB010000022">
    <property type="protein sequence ID" value="CAL0330603.1"/>
    <property type="molecule type" value="Genomic_DNA"/>
</dbReference>
<feature type="region of interest" description="Disordered" evidence="2">
    <location>
        <begin position="96"/>
        <end position="139"/>
    </location>
</feature>
<dbReference type="Proteomes" id="UP001497480">
    <property type="component" value="Unassembled WGS sequence"/>
</dbReference>
<accession>A0AAV1Y9Z6</accession>
<feature type="domain" description="C2H2-type" evidence="3">
    <location>
        <begin position="289"/>
        <end position="316"/>
    </location>
</feature>
<feature type="compositionally biased region" description="Polar residues" evidence="2">
    <location>
        <begin position="30"/>
        <end position="40"/>
    </location>
</feature>
<dbReference type="Gene3D" id="3.30.160.60">
    <property type="entry name" value="Classic Zinc Finger"/>
    <property type="match status" value="1"/>
</dbReference>
<dbReference type="AlphaFoldDB" id="A0AAV1Y9Z6"/>
<dbReference type="InterPro" id="IPR036236">
    <property type="entry name" value="Znf_C2H2_sf"/>
</dbReference>
<keyword evidence="1" id="KW-0479">Metal-binding</keyword>
<keyword evidence="5" id="KW-1185">Reference proteome</keyword>
<evidence type="ECO:0000259" key="3">
    <source>
        <dbReference type="PROSITE" id="PS50157"/>
    </source>
</evidence>
<reference evidence="4 5" key="1">
    <citation type="submission" date="2024-03" db="EMBL/GenBank/DDBJ databases">
        <authorList>
            <person name="Martinez-Hernandez J."/>
        </authorList>
    </citation>
    <scope>NUCLEOTIDE SEQUENCE [LARGE SCALE GENOMIC DNA]</scope>
</reference>
<feature type="region of interest" description="Disordered" evidence="2">
    <location>
        <begin position="1"/>
        <end position="42"/>
    </location>
</feature>
<dbReference type="PANTHER" id="PTHR46869">
    <property type="entry name" value="C2H2-LIKE ZINC FINGER PROTEIN"/>
    <property type="match status" value="1"/>
</dbReference>
<dbReference type="GO" id="GO:0008270">
    <property type="term" value="F:zinc ion binding"/>
    <property type="evidence" value="ECO:0007669"/>
    <property type="project" value="UniProtKB-KW"/>
</dbReference>
<evidence type="ECO:0000256" key="2">
    <source>
        <dbReference type="SAM" id="MobiDB-lite"/>
    </source>
</evidence>
<feature type="domain" description="C2H2-type" evidence="3">
    <location>
        <begin position="374"/>
        <end position="401"/>
    </location>
</feature>
<evidence type="ECO:0000256" key="1">
    <source>
        <dbReference type="PROSITE-ProRule" id="PRU00042"/>
    </source>
</evidence>
<feature type="compositionally biased region" description="Polar residues" evidence="2">
    <location>
        <begin position="130"/>
        <end position="139"/>
    </location>
</feature>
<dbReference type="Pfam" id="PF13912">
    <property type="entry name" value="zf-C2H2_6"/>
    <property type="match status" value="3"/>
</dbReference>
<gene>
    <name evidence="4" type="ORF">LLUT_LOCUS31663</name>
</gene>
<dbReference type="SUPFAM" id="SSF57667">
    <property type="entry name" value="beta-beta-alpha zinc fingers"/>
    <property type="match status" value="2"/>
</dbReference>
<dbReference type="PROSITE" id="PS00028">
    <property type="entry name" value="ZINC_FINGER_C2H2_1"/>
    <property type="match status" value="3"/>
</dbReference>
<dbReference type="SMART" id="SM00355">
    <property type="entry name" value="ZnF_C2H2"/>
    <property type="match status" value="3"/>
</dbReference>
<proteinExistence type="predicted"/>
<keyword evidence="1" id="KW-0862">Zinc</keyword>
<name>A0AAV1Y9Z6_LUPLU</name>
<dbReference type="InterPro" id="IPR013087">
    <property type="entry name" value="Znf_C2H2_type"/>
</dbReference>
<comment type="caution">
    <text evidence="4">The sequence shown here is derived from an EMBL/GenBank/DDBJ whole genome shotgun (WGS) entry which is preliminary data.</text>
</comment>
<evidence type="ECO:0000313" key="5">
    <source>
        <dbReference type="Proteomes" id="UP001497480"/>
    </source>
</evidence>
<dbReference type="PROSITE" id="PS50157">
    <property type="entry name" value="ZINC_FINGER_C2H2_2"/>
    <property type="match status" value="3"/>
</dbReference>
<evidence type="ECO:0000313" key="4">
    <source>
        <dbReference type="EMBL" id="CAL0330603.1"/>
    </source>
</evidence>
<keyword evidence="1" id="KW-0863">Zinc-finger</keyword>